<protein>
    <submittedName>
        <fullName evidence="3">Alpha/beta hydrolase</fullName>
    </submittedName>
</protein>
<reference evidence="4" key="1">
    <citation type="submission" date="2023-07" db="EMBL/GenBank/DDBJ databases">
        <title>Dyadobacter sp. nov 'subterranea' isolated from contaminted grondwater.</title>
        <authorList>
            <person name="Szabo I."/>
            <person name="Al-Omari J."/>
            <person name="Szerdahelyi S.G."/>
            <person name="Rado J."/>
        </authorList>
    </citation>
    <scope>NUCLEOTIDE SEQUENCE [LARGE SCALE GENOMIC DNA]</scope>
    <source>
        <strain evidence="4">UP-52</strain>
    </source>
</reference>
<dbReference type="PANTHER" id="PTHR48081:SF8">
    <property type="entry name" value="ALPHA_BETA HYDROLASE FOLD-3 DOMAIN-CONTAINING PROTEIN-RELATED"/>
    <property type="match status" value="1"/>
</dbReference>
<dbReference type="Pfam" id="PF07859">
    <property type="entry name" value="Abhydrolase_3"/>
    <property type="match status" value="1"/>
</dbReference>
<dbReference type="GO" id="GO:0016787">
    <property type="term" value="F:hydrolase activity"/>
    <property type="evidence" value="ECO:0007669"/>
    <property type="project" value="UniProtKB-KW"/>
</dbReference>
<evidence type="ECO:0000313" key="3">
    <source>
        <dbReference type="EMBL" id="MBE9464279.1"/>
    </source>
</evidence>
<dbReference type="SUPFAM" id="SSF53474">
    <property type="entry name" value="alpha/beta-Hydrolases"/>
    <property type="match status" value="1"/>
</dbReference>
<dbReference type="EMBL" id="JACYGY010000001">
    <property type="protein sequence ID" value="MBE9464279.1"/>
    <property type="molecule type" value="Genomic_DNA"/>
</dbReference>
<dbReference type="Gene3D" id="3.40.50.1820">
    <property type="entry name" value="alpha/beta hydrolase"/>
    <property type="match status" value="1"/>
</dbReference>
<organism evidence="3 4">
    <name type="scientific">Dyadobacter subterraneus</name>
    <dbReference type="NCBI Taxonomy" id="2773304"/>
    <lineage>
        <taxon>Bacteria</taxon>
        <taxon>Pseudomonadati</taxon>
        <taxon>Bacteroidota</taxon>
        <taxon>Cytophagia</taxon>
        <taxon>Cytophagales</taxon>
        <taxon>Spirosomataceae</taxon>
        <taxon>Dyadobacter</taxon>
    </lineage>
</organism>
<comment type="caution">
    <text evidence="3">The sequence shown here is derived from an EMBL/GenBank/DDBJ whole genome shotgun (WGS) entry which is preliminary data.</text>
</comment>
<dbReference type="InterPro" id="IPR013094">
    <property type="entry name" value="AB_hydrolase_3"/>
</dbReference>
<keyword evidence="4" id="KW-1185">Reference proteome</keyword>
<dbReference type="InterPro" id="IPR029058">
    <property type="entry name" value="AB_hydrolase_fold"/>
</dbReference>
<keyword evidence="1 3" id="KW-0378">Hydrolase</keyword>
<proteinExistence type="predicted"/>
<dbReference type="InterPro" id="IPR050300">
    <property type="entry name" value="GDXG_lipolytic_enzyme"/>
</dbReference>
<dbReference type="PROSITE" id="PS51257">
    <property type="entry name" value="PROKAR_LIPOPROTEIN"/>
    <property type="match status" value="1"/>
</dbReference>
<accession>A0ABR9WFJ8</accession>
<evidence type="ECO:0000259" key="2">
    <source>
        <dbReference type="Pfam" id="PF07859"/>
    </source>
</evidence>
<dbReference type="Proteomes" id="UP000634134">
    <property type="component" value="Unassembled WGS sequence"/>
</dbReference>
<sequence>MKHKSSNLISLTKKLTYFISASVFFSLIACTDHNTEPIVSVKPKTAKPAWAPEIKDEMWAVIEKLLSYGDKPIPTETPEEARKNHTVKDAVMDLLKENNVTVPAPMVDTMGKEIPVAGGTIHARVYTPKTGTKPFPVIVYFHGGGWVIATIDVYDASAQGLAEKSGAIVISVEYRKGPEFRFPTAHNDAYASYLWAIDNAASMNGDSKKIAVAGESAGGNLAANVSIMARDNGKQMPVHQLLVYPVAGSDMTTPSYVKFADAKPLDKPSVVWFLDHFLNDVPTESKDTRIDLVHANLAGLPSTTIISAEIDPLESEGGILQTKLSDAGVAVTRKLYVGTTHEFFGTAILVPDAKDAQDYAASELKKAFGM</sequence>
<name>A0ABR9WFJ8_9BACT</name>
<evidence type="ECO:0000313" key="4">
    <source>
        <dbReference type="Proteomes" id="UP000634134"/>
    </source>
</evidence>
<feature type="domain" description="Alpha/beta hydrolase fold-3" evidence="2">
    <location>
        <begin position="138"/>
        <end position="344"/>
    </location>
</feature>
<evidence type="ECO:0000256" key="1">
    <source>
        <dbReference type="ARBA" id="ARBA00022801"/>
    </source>
</evidence>
<dbReference type="RefSeq" id="WP_194122347.1">
    <property type="nucleotide sequence ID" value="NZ_JACYGY010000001.1"/>
</dbReference>
<gene>
    <name evidence="3" type="ORF">IEE83_20520</name>
</gene>
<dbReference type="PANTHER" id="PTHR48081">
    <property type="entry name" value="AB HYDROLASE SUPERFAMILY PROTEIN C4A8.06C"/>
    <property type="match status" value="1"/>
</dbReference>